<feature type="domain" description="Gfo/Idh/MocA-like oxidoreductase N-terminal" evidence="3">
    <location>
        <begin position="13"/>
        <end position="79"/>
    </location>
</feature>
<dbReference type="Pfam" id="PF01408">
    <property type="entry name" value="GFO_IDH_MocA"/>
    <property type="match status" value="1"/>
</dbReference>
<dbReference type="Gene3D" id="3.30.360.10">
    <property type="entry name" value="Dihydrodipicolinate Reductase, domain 2"/>
    <property type="match status" value="1"/>
</dbReference>
<dbReference type="InterPro" id="IPR050463">
    <property type="entry name" value="Gfo/Idh/MocA_oxidrdct_glycsds"/>
</dbReference>
<keyword evidence="2" id="KW-0560">Oxidoreductase</keyword>
<evidence type="ECO:0000256" key="2">
    <source>
        <dbReference type="ARBA" id="ARBA00023002"/>
    </source>
</evidence>
<evidence type="ECO:0000313" key="5">
    <source>
        <dbReference type="Proteomes" id="UP001203423"/>
    </source>
</evidence>
<reference evidence="4 5" key="1">
    <citation type="submission" date="2022-01" db="EMBL/GenBank/DDBJ databases">
        <title>Whole genome-based taxonomy of the Shewanellaceae.</title>
        <authorList>
            <person name="Martin-Rodriguez A.J."/>
        </authorList>
    </citation>
    <scope>NUCLEOTIDE SEQUENCE [LARGE SCALE GENOMIC DNA]</scope>
    <source>
        <strain evidence="4 5">DSM 17177</strain>
    </source>
</reference>
<dbReference type="PANTHER" id="PTHR43818:SF11">
    <property type="entry name" value="BCDNA.GH03377"/>
    <property type="match status" value="1"/>
</dbReference>
<comment type="caution">
    <text evidence="4">The sequence shown here is derived from an EMBL/GenBank/DDBJ whole genome shotgun (WGS) entry which is preliminary data.</text>
</comment>
<protein>
    <submittedName>
        <fullName evidence="4">Gfo/Idh/MocA family oxidoreductase</fullName>
    </submittedName>
</protein>
<dbReference type="Gene3D" id="3.40.50.720">
    <property type="entry name" value="NAD(P)-binding Rossmann-like Domain"/>
    <property type="match status" value="1"/>
</dbReference>
<accession>A0ABT0L996</accession>
<dbReference type="SUPFAM" id="SSF51735">
    <property type="entry name" value="NAD(P)-binding Rossmann-fold domains"/>
    <property type="match status" value="1"/>
</dbReference>
<dbReference type="InterPro" id="IPR036291">
    <property type="entry name" value="NAD(P)-bd_dom_sf"/>
</dbReference>
<dbReference type="PANTHER" id="PTHR43818">
    <property type="entry name" value="BCDNA.GH03377"/>
    <property type="match status" value="1"/>
</dbReference>
<evidence type="ECO:0000259" key="3">
    <source>
        <dbReference type="Pfam" id="PF01408"/>
    </source>
</evidence>
<proteinExistence type="predicted"/>
<dbReference type="InterPro" id="IPR000683">
    <property type="entry name" value="Gfo/Idh/MocA-like_OxRdtase_N"/>
</dbReference>
<organism evidence="4 5">
    <name type="scientific">Shewanella surugensis</name>
    <dbReference type="NCBI Taxonomy" id="212020"/>
    <lineage>
        <taxon>Bacteria</taxon>
        <taxon>Pseudomonadati</taxon>
        <taxon>Pseudomonadota</taxon>
        <taxon>Gammaproteobacteria</taxon>
        <taxon>Alteromonadales</taxon>
        <taxon>Shewanellaceae</taxon>
        <taxon>Shewanella</taxon>
    </lineage>
</organism>
<keyword evidence="1" id="KW-0732">Signal</keyword>
<dbReference type="EMBL" id="JAKIKS010000021">
    <property type="protein sequence ID" value="MCL1124292.1"/>
    <property type="molecule type" value="Genomic_DNA"/>
</dbReference>
<name>A0ABT0L996_9GAMM</name>
<dbReference type="RefSeq" id="WP_248939572.1">
    <property type="nucleotide sequence ID" value="NZ_JAKIKS010000021.1"/>
</dbReference>
<evidence type="ECO:0000313" key="4">
    <source>
        <dbReference type="EMBL" id="MCL1124292.1"/>
    </source>
</evidence>
<keyword evidence="5" id="KW-1185">Reference proteome</keyword>
<evidence type="ECO:0000256" key="1">
    <source>
        <dbReference type="ARBA" id="ARBA00022729"/>
    </source>
</evidence>
<dbReference type="Proteomes" id="UP001203423">
    <property type="component" value="Unassembled WGS sequence"/>
</dbReference>
<dbReference type="SUPFAM" id="SSF55347">
    <property type="entry name" value="Glyceraldehyde-3-phosphate dehydrogenase-like, C-terminal domain"/>
    <property type="match status" value="1"/>
</dbReference>
<gene>
    <name evidence="4" type="ORF">L2764_07360</name>
</gene>
<sequence>MISLEAKADKYVGISCETRAIALIERADVDVIYIATPPKTHIEYCRLVLKAGKALWCEKPLAVDFDDAAAFVAELERHSTDDKLKAAVNLSLASSPELEMMQKVIAAGDLGPHLSVDIRFQYSAWPRTWQQGASSWLSGREQGGFLREVFSHFVFMHHRLLGEMQLIHGHVIFADNGAAEISVMAEYRCGDLPVRLMGAVGGSAPDVNEWSLYGEQQSLRYADFSVVKIGQQSGWQNIPLLRSQGSVASQLDEVSLMMQNKPHRLASFKEALAVQKVVEQTLKGKR</sequence>